<proteinExistence type="inferred from homology"/>
<dbReference type="GO" id="GO:0043007">
    <property type="term" value="P:maintenance of rDNA"/>
    <property type="evidence" value="ECO:0007669"/>
    <property type="project" value="TreeGrafter"/>
</dbReference>
<dbReference type="STRING" id="931890.I6NE53"/>
<evidence type="ECO:0000256" key="8">
    <source>
        <dbReference type="SAM" id="MobiDB-lite"/>
    </source>
</evidence>
<protein>
    <recommendedName>
        <fullName evidence="3">Nuclear rim protein 1</fullName>
    </recommendedName>
</protein>
<evidence type="ECO:0000313" key="11">
    <source>
        <dbReference type="Proteomes" id="UP000006790"/>
    </source>
</evidence>
<evidence type="ECO:0000256" key="4">
    <source>
        <dbReference type="ARBA" id="ARBA00022692"/>
    </source>
</evidence>
<sequence>MSFRVSRWEARPIDPQDVIQEEDEELADETKTEKTSWPNWTLQLLTSSPYDIYLMLNENIEVIDWNKKAKTLAWPLGSAMTFLFFSVRLLQDNLIKPNYHKINRSTDGFDFSRSAKLREYDYFVKYRQPLSWSSGSWRSNTLGTLDKGLKVTIVFLFLLNVTITYKFLFGYFQIYSMFYFKKRPNCNNVTKRSLHDLAYRYAEDVSRDSLWSMIKYVFFQRKKKPVEEISEDYYFEIRKWCPSIFLTALFTSFSPISVTFLIFSDVSFVTSLPLLLHQYLFWYIIFDRYENRIMDEQAIFSGTAAEINDKVMKPKFSIKIQDAMVDATTSGCDFVQFYPSYTTTRSQIFTTHSLKGDLIKEKFNYDSQRFEDTFMGDYSDNIIKPLRNERIYSGFLQHSHKMLNGAAIGALNSSRHPNYTRYGTPSPKHCTISHLPSATSAPTTPQLKYETNINTSVDYSNGGNMSRGNISYNDCAKADFRIEIKRRNSSSPLKKYLNNPSEIHHEENVTQFSVHSPEVGSLRSDDLRKRGRSPDIQSAPLRSSMGNLSRVSSRNSSVSPSKLLRHSSVDNRPPFR</sequence>
<dbReference type="PANTHER" id="PTHR28293">
    <property type="entry name" value="NUCLEAR RIM PROTEIN 1"/>
    <property type="match status" value="1"/>
</dbReference>
<accession>I6NE53</accession>
<dbReference type="GO" id="GO:0007096">
    <property type="term" value="P:regulation of exit from mitosis"/>
    <property type="evidence" value="ECO:0007669"/>
    <property type="project" value="TreeGrafter"/>
</dbReference>
<name>I6NE53_ERECY</name>
<keyword evidence="11" id="KW-1185">Reference proteome</keyword>
<comment type="function">
    <text evidence="7">Member of a perinuclear network that controls recombination at multiple loci to maintain genome stability. Required for rDNA repeat stability.</text>
</comment>
<dbReference type="PANTHER" id="PTHR28293:SF1">
    <property type="entry name" value="NUCLEAR RIM PROTEIN 1"/>
    <property type="match status" value="1"/>
</dbReference>
<dbReference type="Proteomes" id="UP000006790">
    <property type="component" value="Chromosome 5"/>
</dbReference>
<keyword evidence="6 9" id="KW-0472">Membrane</keyword>
<feature type="transmembrane region" description="Helical" evidence="9">
    <location>
        <begin position="268"/>
        <end position="286"/>
    </location>
</feature>
<dbReference type="FunCoup" id="I6NE53">
    <property type="interactions" value="31"/>
</dbReference>
<evidence type="ECO:0000313" key="10">
    <source>
        <dbReference type="EMBL" id="AET40345.1"/>
    </source>
</evidence>
<feature type="transmembrane region" description="Helical" evidence="9">
    <location>
        <begin position="72"/>
        <end position="90"/>
    </location>
</feature>
<dbReference type="OMA" id="TRSHIFQ"/>
<keyword evidence="4 9" id="KW-0812">Transmembrane</keyword>
<evidence type="ECO:0000256" key="2">
    <source>
        <dbReference type="ARBA" id="ARBA00007900"/>
    </source>
</evidence>
<feature type="transmembrane region" description="Helical" evidence="9">
    <location>
        <begin position="151"/>
        <end position="172"/>
    </location>
</feature>
<dbReference type="GO" id="GO:0031965">
    <property type="term" value="C:nuclear membrane"/>
    <property type="evidence" value="ECO:0007669"/>
    <property type="project" value="UniProtKB-SubCell"/>
</dbReference>
<feature type="region of interest" description="Disordered" evidence="8">
    <location>
        <begin position="508"/>
        <end position="576"/>
    </location>
</feature>
<dbReference type="AlphaFoldDB" id="I6NE53"/>
<feature type="transmembrane region" description="Helical" evidence="9">
    <location>
        <begin position="244"/>
        <end position="262"/>
    </location>
</feature>
<evidence type="ECO:0000256" key="5">
    <source>
        <dbReference type="ARBA" id="ARBA00022989"/>
    </source>
</evidence>
<organism evidence="10 11">
    <name type="scientific">Eremothecium cymbalariae (strain CBS 270.75 / DBVPG 7215 / KCTC 17166 / NRRL Y-17582)</name>
    <name type="common">Yeast</name>
    <dbReference type="NCBI Taxonomy" id="931890"/>
    <lineage>
        <taxon>Eukaryota</taxon>
        <taxon>Fungi</taxon>
        <taxon>Dikarya</taxon>
        <taxon>Ascomycota</taxon>
        <taxon>Saccharomycotina</taxon>
        <taxon>Saccharomycetes</taxon>
        <taxon>Saccharomycetales</taxon>
        <taxon>Saccharomycetaceae</taxon>
        <taxon>Eremothecium</taxon>
    </lineage>
</organism>
<comment type="subcellular location">
    <subcellularLocation>
        <location evidence="1">Nucleus membrane</location>
        <topology evidence="1">Multi-pass membrane protein</topology>
    </subcellularLocation>
</comment>
<dbReference type="eggNOG" id="ENOG502S7S0">
    <property type="taxonomic scope" value="Eukaryota"/>
</dbReference>
<keyword evidence="5 9" id="KW-1133">Transmembrane helix</keyword>
<dbReference type="InParanoid" id="I6NE53"/>
<dbReference type="Pfam" id="PF10332">
    <property type="entry name" value="DUF2418"/>
    <property type="match status" value="1"/>
</dbReference>
<dbReference type="InterPro" id="IPR018819">
    <property type="entry name" value="Nur1/Mug154"/>
</dbReference>
<evidence type="ECO:0000256" key="9">
    <source>
        <dbReference type="SAM" id="Phobius"/>
    </source>
</evidence>
<gene>
    <name evidence="10" type="ordered locus">Ecym_5609</name>
</gene>
<evidence type="ECO:0000256" key="3">
    <source>
        <dbReference type="ARBA" id="ARBA00018310"/>
    </source>
</evidence>
<comment type="similarity">
    <text evidence="2">Belongs to the NUR1 family.</text>
</comment>
<evidence type="ECO:0000256" key="6">
    <source>
        <dbReference type="ARBA" id="ARBA00023136"/>
    </source>
</evidence>
<dbReference type="RefSeq" id="XP_003647162.1">
    <property type="nucleotide sequence ID" value="XM_003647114.1"/>
</dbReference>
<dbReference type="GeneID" id="11472110"/>
<reference evidence="10 11" key="1">
    <citation type="journal article" date="2011" name="G3 (Bethesda)">
        <title>Genome evolution in the Eremothecium clade of the Saccharomyces complex revealed by comparative genomics.</title>
        <authorList>
            <person name="Wendland J."/>
            <person name="Walther A."/>
        </authorList>
    </citation>
    <scope>NUCLEOTIDE SEQUENCE [LARGE SCALE GENOMIC DNA]</scope>
    <source>
        <strain evidence="11">CBS 270.75 / DBVPG 7215 / KCTC 17166 / NRRL Y-17582</strain>
    </source>
</reference>
<feature type="compositionally biased region" description="Low complexity" evidence="8">
    <location>
        <begin position="549"/>
        <end position="561"/>
    </location>
</feature>
<dbReference type="HOGENOM" id="CLU_033252_0_0_1"/>
<dbReference type="OrthoDB" id="3363151at2759"/>
<dbReference type="EMBL" id="CP002501">
    <property type="protein sequence ID" value="AET40345.1"/>
    <property type="molecule type" value="Genomic_DNA"/>
</dbReference>
<dbReference type="KEGG" id="erc:Ecym_5609"/>
<evidence type="ECO:0000256" key="7">
    <source>
        <dbReference type="ARBA" id="ARBA00024979"/>
    </source>
</evidence>
<evidence type="ECO:0000256" key="1">
    <source>
        <dbReference type="ARBA" id="ARBA00004232"/>
    </source>
</evidence>